<proteinExistence type="predicted"/>
<dbReference type="GO" id="GO:0006950">
    <property type="term" value="P:response to stress"/>
    <property type="evidence" value="ECO:0007669"/>
    <property type="project" value="TreeGrafter"/>
</dbReference>
<dbReference type="SMART" id="SM00347">
    <property type="entry name" value="HTH_MARR"/>
    <property type="match status" value="1"/>
</dbReference>
<comment type="caution">
    <text evidence="2">The sequence shown here is derived from an EMBL/GenBank/DDBJ whole genome shotgun (WGS) entry which is preliminary data.</text>
</comment>
<dbReference type="InterPro" id="IPR036390">
    <property type="entry name" value="WH_DNA-bd_sf"/>
</dbReference>
<dbReference type="RefSeq" id="WP_165049096.1">
    <property type="nucleotide sequence ID" value="NZ_JAALFE010000007.1"/>
</dbReference>
<keyword evidence="2" id="KW-0238">DNA-binding</keyword>
<dbReference type="InterPro" id="IPR039422">
    <property type="entry name" value="MarR/SlyA-like"/>
</dbReference>
<evidence type="ECO:0000313" key="2">
    <source>
        <dbReference type="EMBL" id="NGQ91003.1"/>
    </source>
</evidence>
<accession>A0A6M1U7D0</accession>
<dbReference type="Gene3D" id="1.10.10.10">
    <property type="entry name" value="Winged helix-like DNA-binding domain superfamily/Winged helix DNA-binding domain"/>
    <property type="match status" value="1"/>
</dbReference>
<dbReference type="SUPFAM" id="SSF46785">
    <property type="entry name" value="Winged helix' DNA-binding domain"/>
    <property type="match status" value="1"/>
</dbReference>
<evidence type="ECO:0000259" key="1">
    <source>
        <dbReference type="PROSITE" id="PS50995"/>
    </source>
</evidence>
<dbReference type="Proteomes" id="UP000474758">
    <property type="component" value="Unassembled WGS sequence"/>
</dbReference>
<dbReference type="PANTHER" id="PTHR33164">
    <property type="entry name" value="TRANSCRIPTIONAL REGULATOR, MARR FAMILY"/>
    <property type="match status" value="1"/>
</dbReference>
<sequence length="146" mass="16232">MAERTGPEAEPPYVLEDQIGFKLRLAYQKNVEIFALALPEITPMQFAVLAKMQEMGTLSQNRLGRLVAMDAATIKGVIDRLRLRGLVETVPSATDRRRLEVSLTEEGAALIAALAPRAAQVSRQTLRKLKPREVAQLLDLLDRLVE</sequence>
<dbReference type="GO" id="GO:0003677">
    <property type="term" value="F:DNA binding"/>
    <property type="evidence" value="ECO:0007669"/>
    <property type="project" value="UniProtKB-KW"/>
</dbReference>
<reference evidence="2 3" key="1">
    <citation type="submission" date="2020-02" db="EMBL/GenBank/DDBJ databases">
        <title>Rhodobacter translucens sp. nov., a novel bacterium isolated from activated sludge.</title>
        <authorList>
            <person name="Liu J."/>
        </authorList>
    </citation>
    <scope>NUCLEOTIDE SEQUENCE [LARGE SCALE GENOMIC DNA]</scope>
    <source>
        <strain evidence="2 3">HX-7-19</strain>
    </source>
</reference>
<dbReference type="PROSITE" id="PS50995">
    <property type="entry name" value="HTH_MARR_2"/>
    <property type="match status" value="1"/>
</dbReference>
<dbReference type="EMBL" id="JAALFE010000007">
    <property type="protein sequence ID" value="NGQ91003.1"/>
    <property type="molecule type" value="Genomic_DNA"/>
</dbReference>
<dbReference type="InterPro" id="IPR036388">
    <property type="entry name" value="WH-like_DNA-bd_sf"/>
</dbReference>
<dbReference type="InterPro" id="IPR000835">
    <property type="entry name" value="HTH_MarR-typ"/>
</dbReference>
<protein>
    <submittedName>
        <fullName evidence="2">Winged helix DNA-binding protein</fullName>
    </submittedName>
</protein>
<evidence type="ECO:0000313" key="3">
    <source>
        <dbReference type="Proteomes" id="UP000474758"/>
    </source>
</evidence>
<dbReference type="PANTHER" id="PTHR33164:SF95">
    <property type="entry name" value="TRANSCRIPTIONAL REGULATOR"/>
    <property type="match status" value="1"/>
</dbReference>
<name>A0A6M1U7D0_9RHOB</name>
<dbReference type="AlphaFoldDB" id="A0A6M1U7D0"/>
<dbReference type="GO" id="GO:0003700">
    <property type="term" value="F:DNA-binding transcription factor activity"/>
    <property type="evidence" value="ECO:0007669"/>
    <property type="project" value="InterPro"/>
</dbReference>
<organism evidence="2 3">
    <name type="scientific">Paragemmobacter kunshanensis</name>
    <dbReference type="NCBI Taxonomy" id="2583234"/>
    <lineage>
        <taxon>Bacteria</taxon>
        <taxon>Pseudomonadati</taxon>
        <taxon>Pseudomonadota</taxon>
        <taxon>Alphaproteobacteria</taxon>
        <taxon>Rhodobacterales</taxon>
        <taxon>Paracoccaceae</taxon>
        <taxon>Paragemmobacter</taxon>
    </lineage>
</organism>
<keyword evidence="3" id="KW-1185">Reference proteome</keyword>
<gene>
    <name evidence="2" type="ORF">G5V65_08840</name>
</gene>
<dbReference type="PRINTS" id="PR00598">
    <property type="entry name" value="HTHMARR"/>
</dbReference>
<feature type="domain" description="HTH marR-type" evidence="1">
    <location>
        <begin position="16"/>
        <end position="146"/>
    </location>
</feature>
<dbReference type="Pfam" id="PF12802">
    <property type="entry name" value="MarR_2"/>
    <property type="match status" value="1"/>
</dbReference>